<evidence type="ECO:0000259" key="5">
    <source>
        <dbReference type="PROSITE" id="PS50977"/>
    </source>
</evidence>
<dbReference type="InterPro" id="IPR001647">
    <property type="entry name" value="HTH_TetR"/>
</dbReference>
<evidence type="ECO:0000256" key="3">
    <source>
        <dbReference type="ARBA" id="ARBA00023163"/>
    </source>
</evidence>
<dbReference type="RefSeq" id="WP_165245978.1">
    <property type="nucleotide sequence ID" value="NZ_JAAKZV010000468.1"/>
</dbReference>
<reference evidence="6 7" key="1">
    <citation type="submission" date="2020-02" db="EMBL/GenBank/DDBJ databases">
        <title>Whole-genome analyses of novel actinobacteria.</title>
        <authorList>
            <person name="Sahin N."/>
        </authorList>
    </citation>
    <scope>NUCLEOTIDE SEQUENCE [LARGE SCALE GENOMIC DNA]</scope>
    <source>
        <strain evidence="6 7">A7024</strain>
    </source>
</reference>
<comment type="caution">
    <text evidence="6">The sequence shown here is derived from an EMBL/GenBank/DDBJ whole genome shotgun (WGS) entry which is preliminary data.</text>
</comment>
<dbReference type="PANTHER" id="PTHR30055:SF207">
    <property type="entry name" value="HTH-TYPE TRANSCRIPTIONAL REPRESSOR FATR"/>
    <property type="match status" value="1"/>
</dbReference>
<keyword evidence="2 4" id="KW-0238">DNA-binding</keyword>
<gene>
    <name evidence="6" type="ORF">G5C51_41285</name>
</gene>
<dbReference type="SUPFAM" id="SSF48498">
    <property type="entry name" value="Tetracyclin repressor-like, C-terminal domain"/>
    <property type="match status" value="1"/>
</dbReference>
<name>A0A6G4UDK5_9ACTN</name>
<evidence type="ECO:0000313" key="6">
    <source>
        <dbReference type="EMBL" id="NGN70305.1"/>
    </source>
</evidence>
<evidence type="ECO:0000313" key="7">
    <source>
        <dbReference type="Proteomes" id="UP000481583"/>
    </source>
</evidence>
<evidence type="ECO:0000256" key="2">
    <source>
        <dbReference type="ARBA" id="ARBA00023125"/>
    </source>
</evidence>
<dbReference type="Gene3D" id="1.10.10.60">
    <property type="entry name" value="Homeodomain-like"/>
    <property type="match status" value="1"/>
</dbReference>
<dbReference type="AlphaFoldDB" id="A0A6G4UDK5"/>
<sequence length="219" mass="23366">MSARREEAVDAAMAIADEKGLAAVSMRAVAQRVGVTPMALYPHVGSKAALLDLMVGRLLSMLGEDPAMRAAADADWRTRLRVFASSARLGLQTHPWATGLLFDRPTVTPEAVAVIDKIYSALLDAGVPGREVPRVERLVSTFVLGYVASEVGGRFGPGELDPRGRRGQLPEGALPAHARVAEALDAPVDWDEEFKQGFEEVLRLVESVAAGSRGGARAR</sequence>
<dbReference type="Pfam" id="PF00440">
    <property type="entry name" value="TetR_N"/>
    <property type="match status" value="1"/>
</dbReference>
<dbReference type="GO" id="GO:0000976">
    <property type="term" value="F:transcription cis-regulatory region binding"/>
    <property type="evidence" value="ECO:0007669"/>
    <property type="project" value="TreeGrafter"/>
</dbReference>
<keyword evidence="1" id="KW-0805">Transcription regulation</keyword>
<dbReference type="InterPro" id="IPR036271">
    <property type="entry name" value="Tet_transcr_reg_TetR-rel_C_sf"/>
</dbReference>
<dbReference type="InterPro" id="IPR050109">
    <property type="entry name" value="HTH-type_TetR-like_transc_reg"/>
</dbReference>
<evidence type="ECO:0000256" key="4">
    <source>
        <dbReference type="PROSITE-ProRule" id="PRU00335"/>
    </source>
</evidence>
<dbReference type="PROSITE" id="PS50977">
    <property type="entry name" value="HTH_TETR_2"/>
    <property type="match status" value="1"/>
</dbReference>
<dbReference type="PRINTS" id="PR00455">
    <property type="entry name" value="HTHTETR"/>
</dbReference>
<dbReference type="PANTHER" id="PTHR30055">
    <property type="entry name" value="HTH-TYPE TRANSCRIPTIONAL REGULATOR RUTR"/>
    <property type="match status" value="1"/>
</dbReference>
<proteinExistence type="predicted"/>
<feature type="domain" description="HTH tetR-type" evidence="5">
    <location>
        <begin position="2"/>
        <end position="62"/>
    </location>
</feature>
<dbReference type="GO" id="GO:0003700">
    <property type="term" value="F:DNA-binding transcription factor activity"/>
    <property type="evidence" value="ECO:0007669"/>
    <property type="project" value="TreeGrafter"/>
</dbReference>
<accession>A0A6G4UDK5</accession>
<dbReference type="InterPro" id="IPR009057">
    <property type="entry name" value="Homeodomain-like_sf"/>
</dbReference>
<keyword evidence="3" id="KW-0804">Transcription</keyword>
<keyword evidence="7" id="KW-1185">Reference proteome</keyword>
<dbReference type="GO" id="GO:0045892">
    <property type="term" value="P:negative regulation of DNA-templated transcription"/>
    <property type="evidence" value="ECO:0007669"/>
    <property type="project" value="InterPro"/>
</dbReference>
<dbReference type="Proteomes" id="UP000481583">
    <property type="component" value="Unassembled WGS sequence"/>
</dbReference>
<protein>
    <submittedName>
        <fullName evidence="6">TetR/AcrR family transcriptional regulator</fullName>
    </submittedName>
</protein>
<feature type="DNA-binding region" description="H-T-H motif" evidence="4">
    <location>
        <begin position="25"/>
        <end position="44"/>
    </location>
</feature>
<dbReference type="Pfam" id="PF02909">
    <property type="entry name" value="TetR_C_1"/>
    <property type="match status" value="1"/>
</dbReference>
<dbReference type="SUPFAM" id="SSF46689">
    <property type="entry name" value="Homeodomain-like"/>
    <property type="match status" value="1"/>
</dbReference>
<evidence type="ECO:0000256" key="1">
    <source>
        <dbReference type="ARBA" id="ARBA00023015"/>
    </source>
</evidence>
<organism evidence="6 7">
    <name type="scientific">Streptomyces coryli</name>
    <dbReference type="NCBI Taxonomy" id="1128680"/>
    <lineage>
        <taxon>Bacteria</taxon>
        <taxon>Bacillati</taxon>
        <taxon>Actinomycetota</taxon>
        <taxon>Actinomycetes</taxon>
        <taxon>Kitasatosporales</taxon>
        <taxon>Streptomycetaceae</taxon>
        <taxon>Streptomyces</taxon>
    </lineage>
</organism>
<dbReference type="EMBL" id="JAAKZV010000468">
    <property type="protein sequence ID" value="NGN70305.1"/>
    <property type="molecule type" value="Genomic_DNA"/>
</dbReference>
<dbReference type="InterPro" id="IPR004111">
    <property type="entry name" value="Repressor_TetR_C"/>
</dbReference>
<dbReference type="Gene3D" id="1.10.357.10">
    <property type="entry name" value="Tetracycline Repressor, domain 2"/>
    <property type="match status" value="1"/>
</dbReference>